<dbReference type="InterPro" id="IPR002797">
    <property type="entry name" value="Polysacc_synth"/>
</dbReference>
<feature type="transmembrane region" description="Helical" evidence="6">
    <location>
        <begin position="12"/>
        <end position="31"/>
    </location>
</feature>
<keyword evidence="4 6" id="KW-1133">Transmembrane helix</keyword>
<feature type="transmembrane region" description="Helical" evidence="6">
    <location>
        <begin position="180"/>
        <end position="200"/>
    </location>
</feature>
<dbReference type="PANTHER" id="PTHR30250">
    <property type="entry name" value="PST FAMILY PREDICTED COLANIC ACID TRANSPORTER"/>
    <property type="match status" value="1"/>
</dbReference>
<feature type="transmembrane region" description="Helical" evidence="6">
    <location>
        <begin position="51"/>
        <end position="71"/>
    </location>
</feature>
<dbReference type="EMBL" id="UHDZ01000001">
    <property type="protein sequence ID" value="SUM74317.1"/>
    <property type="molecule type" value="Genomic_DNA"/>
</dbReference>
<gene>
    <name evidence="7" type="primary">ytgP_2</name>
    <name evidence="7" type="ORF">NCTC11807_02536</name>
</gene>
<name>A0A380H8E8_9STAP</name>
<organism evidence="7 8">
    <name type="scientific">Staphylococcus saccharolyticus</name>
    <dbReference type="NCBI Taxonomy" id="33028"/>
    <lineage>
        <taxon>Bacteria</taxon>
        <taxon>Bacillati</taxon>
        <taxon>Bacillota</taxon>
        <taxon>Bacilli</taxon>
        <taxon>Bacillales</taxon>
        <taxon>Staphylococcaceae</taxon>
        <taxon>Staphylococcus</taxon>
    </lineage>
</organism>
<reference evidence="7 8" key="1">
    <citation type="submission" date="2018-06" db="EMBL/GenBank/DDBJ databases">
        <authorList>
            <consortium name="Pathogen Informatics"/>
            <person name="Doyle S."/>
        </authorList>
    </citation>
    <scope>NUCLEOTIDE SEQUENCE [LARGE SCALE GENOMIC DNA]</scope>
    <source>
        <strain evidence="7 8">NCTC11807</strain>
    </source>
</reference>
<proteinExistence type="predicted"/>
<dbReference type="AlphaFoldDB" id="A0A380H8E8"/>
<sequence>MKSRRETAFNGVVILTLALIIVKILIALYRIPYQNVLGDEGLYAYQQIYPIVALGVILSMNAIPSAVTQVLSANQTSEVYSKVILKLQYLGFIVFILLFIFAYWIAQWMGDVNLMPMLRMASFSFILIGILGVLRGFYQSKQEMNTLAISQVIEQLIRVGIIIVAILLFIFRDWSIYEAGMLAILASSIGFLGSMFYLLLKRAFSIKLKRNTSQVQWRQLFISILTFCIKSAYRYFMANYG</sequence>
<dbReference type="PANTHER" id="PTHR30250:SF29">
    <property type="entry name" value="POLYSACCHARIDE BIOSYNTHESIS PROTEIN C-TERMINAL DOMAIN-CONTAINING PROTEIN"/>
    <property type="match status" value="1"/>
</dbReference>
<feature type="transmembrane region" description="Helical" evidence="6">
    <location>
        <begin position="117"/>
        <end position="134"/>
    </location>
</feature>
<feature type="transmembrane region" description="Helical" evidence="6">
    <location>
        <begin position="155"/>
        <end position="174"/>
    </location>
</feature>
<evidence type="ECO:0000256" key="5">
    <source>
        <dbReference type="ARBA" id="ARBA00023136"/>
    </source>
</evidence>
<evidence type="ECO:0000256" key="4">
    <source>
        <dbReference type="ARBA" id="ARBA00022989"/>
    </source>
</evidence>
<keyword evidence="3 6" id="KW-0812">Transmembrane</keyword>
<comment type="subcellular location">
    <subcellularLocation>
        <location evidence="1">Cell membrane</location>
        <topology evidence="1">Multi-pass membrane protein</topology>
    </subcellularLocation>
</comment>
<dbReference type="Proteomes" id="UP000255425">
    <property type="component" value="Unassembled WGS sequence"/>
</dbReference>
<evidence type="ECO:0000256" key="2">
    <source>
        <dbReference type="ARBA" id="ARBA00022475"/>
    </source>
</evidence>
<keyword evidence="8" id="KW-1185">Reference proteome</keyword>
<dbReference type="Pfam" id="PF01943">
    <property type="entry name" value="Polysacc_synt"/>
    <property type="match status" value="1"/>
</dbReference>
<dbReference type="InterPro" id="IPR050833">
    <property type="entry name" value="Poly_Biosynth_Transport"/>
</dbReference>
<feature type="transmembrane region" description="Helical" evidence="6">
    <location>
        <begin position="83"/>
        <end position="105"/>
    </location>
</feature>
<keyword evidence="2" id="KW-1003">Cell membrane</keyword>
<evidence type="ECO:0000256" key="3">
    <source>
        <dbReference type="ARBA" id="ARBA00022692"/>
    </source>
</evidence>
<keyword evidence="5 6" id="KW-0472">Membrane</keyword>
<protein>
    <submittedName>
        <fullName evidence="7">Low temperature requirement B protein</fullName>
    </submittedName>
</protein>
<evidence type="ECO:0000256" key="6">
    <source>
        <dbReference type="SAM" id="Phobius"/>
    </source>
</evidence>
<dbReference type="GO" id="GO:0005886">
    <property type="term" value="C:plasma membrane"/>
    <property type="evidence" value="ECO:0007669"/>
    <property type="project" value="UniProtKB-SubCell"/>
</dbReference>
<evidence type="ECO:0000256" key="1">
    <source>
        <dbReference type="ARBA" id="ARBA00004651"/>
    </source>
</evidence>
<evidence type="ECO:0000313" key="8">
    <source>
        <dbReference type="Proteomes" id="UP000255425"/>
    </source>
</evidence>
<accession>A0A380H8E8</accession>
<feature type="transmembrane region" description="Helical" evidence="6">
    <location>
        <begin position="220"/>
        <end position="236"/>
    </location>
</feature>
<evidence type="ECO:0000313" key="7">
    <source>
        <dbReference type="EMBL" id="SUM74317.1"/>
    </source>
</evidence>